<dbReference type="EMBL" id="SDGZ01000004">
    <property type="protein sequence ID" value="TYC50842.1"/>
    <property type="molecule type" value="Genomic_DNA"/>
</dbReference>
<dbReference type="AlphaFoldDB" id="A0A6C2CB60"/>
<proteinExistence type="predicted"/>
<reference evidence="1 2" key="1">
    <citation type="submission" date="2019-01" db="EMBL/GenBank/DDBJ databases">
        <title>Weissella sp. nov., a novel lactic acid bacterium isolated from animal feces.</title>
        <authorList>
            <person name="Wang L.-T."/>
        </authorList>
    </citation>
    <scope>NUCLEOTIDE SEQUENCE [LARGE SCALE GENOMIC DNA]</scope>
    <source>
        <strain evidence="1 2">8H-2</strain>
    </source>
</reference>
<name>A0A6C2CB60_9LACO</name>
<evidence type="ECO:0000313" key="2">
    <source>
        <dbReference type="Proteomes" id="UP000371977"/>
    </source>
</evidence>
<organism evidence="1 2">
    <name type="scientific">Weissella muntiaci</name>
    <dbReference type="NCBI Taxonomy" id="2508881"/>
    <lineage>
        <taxon>Bacteria</taxon>
        <taxon>Bacillati</taxon>
        <taxon>Bacillota</taxon>
        <taxon>Bacilli</taxon>
        <taxon>Lactobacillales</taxon>
        <taxon>Lactobacillaceae</taxon>
        <taxon>Weissella</taxon>
    </lineage>
</organism>
<keyword evidence="2" id="KW-1185">Reference proteome</keyword>
<comment type="caution">
    <text evidence="1">The sequence shown here is derived from an EMBL/GenBank/DDBJ whole genome shotgun (WGS) entry which is preliminary data.</text>
</comment>
<gene>
    <name evidence="1" type="ORF">ESZ50_01095</name>
</gene>
<dbReference type="OrthoDB" id="9857355at2"/>
<dbReference type="Proteomes" id="UP000371977">
    <property type="component" value="Unassembled WGS sequence"/>
</dbReference>
<protein>
    <submittedName>
        <fullName evidence="1">Uncharacterized protein</fullName>
    </submittedName>
</protein>
<evidence type="ECO:0000313" key="1">
    <source>
        <dbReference type="EMBL" id="TYC50842.1"/>
    </source>
</evidence>
<accession>A0A6C2CB60</accession>
<sequence>MNKWYSVTYFNGLLDQESQCEYRTENFPEAIRYAQKVTSKNVMLQIDLIDHDAVHSSSVLKVWHGGENKKATVENTPNLEEKGFRSSLRNYLFN</sequence>
<dbReference type="RefSeq" id="WP_148621752.1">
    <property type="nucleotide sequence ID" value="NZ_SDGZ01000004.1"/>
</dbReference>